<feature type="compositionally biased region" description="Low complexity" evidence="1">
    <location>
        <begin position="486"/>
        <end position="499"/>
    </location>
</feature>
<feature type="compositionally biased region" description="Gly residues" evidence="1">
    <location>
        <begin position="141"/>
        <end position="159"/>
    </location>
</feature>
<feature type="compositionally biased region" description="Gly residues" evidence="1">
    <location>
        <begin position="783"/>
        <end position="793"/>
    </location>
</feature>
<feature type="compositionally biased region" description="Basic and acidic residues" evidence="1">
    <location>
        <begin position="755"/>
        <end position="773"/>
    </location>
</feature>
<feature type="compositionally biased region" description="Basic and acidic residues" evidence="1">
    <location>
        <begin position="470"/>
        <end position="479"/>
    </location>
</feature>
<feature type="compositionally biased region" description="Low complexity" evidence="1">
    <location>
        <begin position="89"/>
        <end position="103"/>
    </location>
</feature>
<feature type="compositionally biased region" description="Polar residues" evidence="1">
    <location>
        <begin position="50"/>
        <end position="69"/>
    </location>
</feature>
<feature type="compositionally biased region" description="Polar residues" evidence="1">
    <location>
        <begin position="299"/>
        <end position="308"/>
    </location>
</feature>
<gene>
    <name evidence="2" type="ORF">L207DRAFT_576780</name>
</gene>
<feature type="compositionally biased region" description="Basic and acidic residues" evidence="1">
    <location>
        <begin position="593"/>
        <end position="641"/>
    </location>
</feature>
<dbReference type="AlphaFoldDB" id="A0A2J6S589"/>
<feature type="region of interest" description="Disordered" evidence="1">
    <location>
        <begin position="470"/>
        <end position="522"/>
    </location>
</feature>
<feature type="compositionally biased region" description="Basic and acidic residues" evidence="1">
    <location>
        <begin position="222"/>
        <end position="247"/>
    </location>
</feature>
<feature type="region of interest" description="Disordered" evidence="1">
    <location>
        <begin position="534"/>
        <end position="964"/>
    </location>
</feature>
<feature type="compositionally biased region" description="Low complexity" evidence="1">
    <location>
        <begin position="727"/>
        <end position="739"/>
    </location>
</feature>
<evidence type="ECO:0000313" key="2">
    <source>
        <dbReference type="EMBL" id="PMD45898.1"/>
    </source>
</evidence>
<dbReference type="STRING" id="1149755.A0A2J6S589"/>
<feature type="compositionally biased region" description="Basic and acidic residues" evidence="1">
    <location>
        <begin position="903"/>
        <end position="912"/>
    </location>
</feature>
<feature type="region of interest" description="Disordered" evidence="1">
    <location>
        <begin position="338"/>
        <end position="455"/>
    </location>
</feature>
<feature type="compositionally biased region" description="Low complexity" evidence="1">
    <location>
        <begin position="703"/>
        <end position="716"/>
    </location>
</feature>
<feature type="compositionally biased region" description="Basic and acidic residues" evidence="1">
    <location>
        <begin position="14"/>
        <end position="23"/>
    </location>
</feature>
<dbReference type="OrthoDB" id="2590867at2759"/>
<keyword evidence="3" id="KW-1185">Reference proteome</keyword>
<feature type="compositionally biased region" description="Polar residues" evidence="1">
    <location>
        <begin position="874"/>
        <end position="898"/>
    </location>
</feature>
<feature type="compositionally biased region" description="Low complexity" evidence="1">
    <location>
        <begin position="111"/>
        <end position="120"/>
    </location>
</feature>
<dbReference type="Proteomes" id="UP000235786">
    <property type="component" value="Unassembled WGS sequence"/>
</dbReference>
<protein>
    <submittedName>
        <fullName evidence="2">Uncharacterized protein</fullName>
    </submittedName>
</protein>
<feature type="compositionally biased region" description="Basic and acidic residues" evidence="1">
    <location>
        <begin position="382"/>
        <end position="398"/>
    </location>
</feature>
<feature type="compositionally biased region" description="Polar residues" evidence="1">
    <location>
        <begin position="831"/>
        <end position="864"/>
    </location>
</feature>
<organism evidence="2 3">
    <name type="scientific">Hyaloscypha variabilis (strain UAMH 11265 / GT02V1 / F)</name>
    <name type="common">Meliniomyces variabilis</name>
    <dbReference type="NCBI Taxonomy" id="1149755"/>
    <lineage>
        <taxon>Eukaryota</taxon>
        <taxon>Fungi</taxon>
        <taxon>Dikarya</taxon>
        <taxon>Ascomycota</taxon>
        <taxon>Pezizomycotina</taxon>
        <taxon>Leotiomycetes</taxon>
        <taxon>Helotiales</taxon>
        <taxon>Hyaloscyphaceae</taxon>
        <taxon>Hyaloscypha</taxon>
        <taxon>Hyaloscypha variabilis</taxon>
    </lineage>
</organism>
<name>A0A2J6S589_HYAVF</name>
<reference evidence="2 3" key="1">
    <citation type="submission" date="2016-04" db="EMBL/GenBank/DDBJ databases">
        <title>A degradative enzymes factory behind the ericoid mycorrhizal symbiosis.</title>
        <authorList>
            <consortium name="DOE Joint Genome Institute"/>
            <person name="Martino E."/>
            <person name="Morin E."/>
            <person name="Grelet G."/>
            <person name="Kuo A."/>
            <person name="Kohler A."/>
            <person name="Daghino S."/>
            <person name="Barry K."/>
            <person name="Choi C."/>
            <person name="Cichocki N."/>
            <person name="Clum A."/>
            <person name="Copeland A."/>
            <person name="Hainaut M."/>
            <person name="Haridas S."/>
            <person name="Labutti K."/>
            <person name="Lindquist E."/>
            <person name="Lipzen A."/>
            <person name="Khouja H.-R."/>
            <person name="Murat C."/>
            <person name="Ohm R."/>
            <person name="Olson A."/>
            <person name="Spatafora J."/>
            <person name="Veneault-Fourrey C."/>
            <person name="Henrissat B."/>
            <person name="Grigoriev I."/>
            <person name="Martin F."/>
            <person name="Perotto S."/>
        </authorList>
    </citation>
    <scope>NUCLEOTIDE SEQUENCE [LARGE SCALE GENOMIC DNA]</scope>
    <source>
        <strain evidence="2 3">F</strain>
    </source>
</reference>
<feature type="compositionally biased region" description="Polar residues" evidence="1">
    <location>
        <begin position="348"/>
        <end position="368"/>
    </location>
</feature>
<feature type="compositionally biased region" description="Basic and acidic residues" evidence="1">
    <location>
        <begin position="426"/>
        <end position="436"/>
    </location>
</feature>
<feature type="compositionally biased region" description="Basic and acidic residues" evidence="1">
    <location>
        <begin position="927"/>
        <end position="958"/>
    </location>
</feature>
<accession>A0A2J6S589</accession>
<feature type="region of interest" description="Disordered" evidence="1">
    <location>
        <begin position="1"/>
        <end position="250"/>
    </location>
</feature>
<feature type="region of interest" description="Disordered" evidence="1">
    <location>
        <begin position="263"/>
        <end position="323"/>
    </location>
</feature>
<feature type="compositionally biased region" description="Polar residues" evidence="1">
    <location>
        <begin position="79"/>
        <end position="88"/>
    </location>
</feature>
<feature type="compositionally biased region" description="Polar residues" evidence="1">
    <location>
        <begin position="178"/>
        <end position="208"/>
    </location>
</feature>
<proteinExistence type="predicted"/>
<evidence type="ECO:0000256" key="1">
    <source>
        <dbReference type="SAM" id="MobiDB-lite"/>
    </source>
</evidence>
<feature type="compositionally biased region" description="Low complexity" evidence="1">
    <location>
        <begin position="285"/>
        <end position="298"/>
    </location>
</feature>
<feature type="compositionally biased region" description="Polar residues" evidence="1">
    <location>
        <begin position="500"/>
        <end position="510"/>
    </location>
</feature>
<dbReference type="EMBL" id="KZ613939">
    <property type="protein sequence ID" value="PMD45898.1"/>
    <property type="molecule type" value="Genomic_DNA"/>
</dbReference>
<feature type="compositionally biased region" description="Basic and acidic residues" evidence="1">
    <location>
        <begin position="648"/>
        <end position="680"/>
    </location>
</feature>
<feature type="compositionally biased region" description="Basic and acidic residues" evidence="1">
    <location>
        <begin position="444"/>
        <end position="455"/>
    </location>
</feature>
<feature type="compositionally biased region" description="Polar residues" evidence="1">
    <location>
        <begin position="415"/>
        <end position="425"/>
    </location>
</feature>
<feature type="compositionally biased region" description="Polar residues" evidence="1">
    <location>
        <begin position="542"/>
        <end position="570"/>
    </location>
</feature>
<evidence type="ECO:0000313" key="3">
    <source>
        <dbReference type="Proteomes" id="UP000235786"/>
    </source>
</evidence>
<feature type="compositionally biased region" description="Basic and acidic residues" evidence="1">
    <location>
        <begin position="121"/>
        <end position="132"/>
    </location>
</feature>
<sequence length="964" mass="99122">MDKIKNVFSSNTAKNDEVPHGSGRELGTTTNPGTFSGEGTHLAEAHNTPAGATSGLTRNQASGIGNTAEGSHLARAHDTTTGNTQGAVGNQTSGITNTSNTGGPHPLARDAAVAASGVGVAEHEHRKHENERGLGSTTTGQGVGNTQGAGYTQGVGNTQGTGYQSSPANDLPIGTSIGAGSTALNQGSSYHTGPTGTAVQGPHSTNAANRLDPAVNTSGATRLEDAHEHSERHGGGAEAADKHHLGRDAAVGGGLGAVAYEADKHHHQSQTKDRDTFAGQSNPATTTSTTTTTTSGTSHQTNPAVDSNTSKDHHYGRDAAVGAGTGLGAAGIAEHEHHKRANEHYPRDNNQVDDSGISSMAQGSTNDANLLPGPAPNTAGPHKKDWMNKLDPRVDAHPSSKTTDADNLALPVRQGQGSFSEQTIDQDGKHLPRSDVGEASAGDSNRDQKNHHYGRDAAAAGVVGGAAYEADKHHREHESNTLGQPGQSAATGQSTTTTAINPQSSVADSNTSKDHHYGRDAAVAGGVGGVAYEAEKHRGHESNTLAQPSHSAATGQSTTTNPQSSLADSSTSKDHHYGRDAAVAGGVGGAAYEAEKHHKHDKDLTQAERDAKKEHKHEVKEAKKEHKHEAKEEKKEHKESKGGLLGFLHRDKNKKYTPEEDAEFDRQEREQHASHKERDTAAVAGAGAGALYASDKHQYADQTTSGNTSTTAGTGAQDTTHHYGRDATLGAGAVGAAGIAEHEHNKHSGPTPLAEKPKGKDIGDILHGVDRNRGIPGSSGFPGTEGFGTGTGGALAAKEASRSGRSEATTDQSGAALPLDPSRGAVAGGDNYQTGQYDTTSGSGLTGSHNTDHSSAVPRSTGLATDNEYRKPDTTSGLMGSATQYGPTGSDSTTSGVNAGSDGRNRLHKDPPAGHPAAQTGSSHVPASKDEREKVLNEGEAAIDKDSGVANSHADREVNAATNY</sequence>